<dbReference type="Proteomes" id="UP000198211">
    <property type="component" value="Unassembled WGS sequence"/>
</dbReference>
<dbReference type="GO" id="GO:0003676">
    <property type="term" value="F:nucleic acid binding"/>
    <property type="evidence" value="ECO:0007669"/>
    <property type="project" value="InterPro"/>
</dbReference>
<dbReference type="EMBL" id="NBNE01000763">
    <property type="protein sequence ID" value="OWZ17377.1"/>
    <property type="molecule type" value="Genomic_DNA"/>
</dbReference>
<dbReference type="PROSITE" id="PS50994">
    <property type="entry name" value="INTEGRASE"/>
    <property type="match status" value="1"/>
</dbReference>
<dbReference type="STRING" id="4795.A0A225WK41"/>
<keyword evidence="2" id="KW-0808">Transferase</keyword>
<dbReference type="Gene3D" id="3.30.420.10">
    <property type="entry name" value="Ribonuclease H-like superfamily/Ribonuclease H"/>
    <property type="match status" value="1"/>
</dbReference>
<sequence length="101" mass="11754">MVFVDRFSKMVYLAAVAAEVTFVQMARLFVDMVFKQHGMTSNFVTDHDPRFTMRFCQEVFPLLETQFSMSTADHPQTSGQTKRMNRVLVDLLKRYAQAIHN</sequence>
<dbReference type="GO" id="GO:0015074">
    <property type="term" value="P:DNA integration"/>
    <property type="evidence" value="ECO:0007669"/>
    <property type="project" value="InterPro"/>
</dbReference>
<dbReference type="PANTHER" id="PTHR37984:SF5">
    <property type="entry name" value="PROTEIN NYNRIN-LIKE"/>
    <property type="match status" value="1"/>
</dbReference>
<dbReference type="OrthoDB" id="108168at2759"/>
<comment type="caution">
    <text evidence="2">The sequence shown here is derived from an EMBL/GenBank/DDBJ whole genome shotgun (WGS) entry which is preliminary data.</text>
</comment>
<keyword evidence="2" id="KW-0548">Nucleotidyltransferase</keyword>
<evidence type="ECO:0000313" key="3">
    <source>
        <dbReference type="Proteomes" id="UP000198211"/>
    </source>
</evidence>
<dbReference type="InterPro" id="IPR036397">
    <property type="entry name" value="RNaseH_sf"/>
</dbReference>
<name>A0A225WK41_9STRA</name>
<proteinExistence type="predicted"/>
<feature type="domain" description="Integrase catalytic" evidence="1">
    <location>
        <begin position="1"/>
        <end position="101"/>
    </location>
</feature>
<dbReference type="InterPro" id="IPR012337">
    <property type="entry name" value="RNaseH-like_sf"/>
</dbReference>
<evidence type="ECO:0000259" key="1">
    <source>
        <dbReference type="PROSITE" id="PS50994"/>
    </source>
</evidence>
<protein>
    <submittedName>
        <fullName evidence="2">Reverse transcriptase</fullName>
    </submittedName>
</protein>
<dbReference type="InterPro" id="IPR050951">
    <property type="entry name" value="Retrovirus_Pol_polyprotein"/>
</dbReference>
<keyword evidence="3" id="KW-1185">Reference proteome</keyword>
<evidence type="ECO:0000313" key="2">
    <source>
        <dbReference type="EMBL" id="OWZ17377.1"/>
    </source>
</evidence>
<organism evidence="2 3">
    <name type="scientific">Phytophthora megakarya</name>
    <dbReference type="NCBI Taxonomy" id="4795"/>
    <lineage>
        <taxon>Eukaryota</taxon>
        <taxon>Sar</taxon>
        <taxon>Stramenopiles</taxon>
        <taxon>Oomycota</taxon>
        <taxon>Peronosporomycetes</taxon>
        <taxon>Peronosporales</taxon>
        <taxon>Peronosporaceae</taxon>
        <taxon>Phytophthora</taxon>
    </lineage>
</organism>
<dbReference type="AlphaFoldDB" id="A0A225WK41"/>
<dbReference type="GO" id="GO:0003964">
    <property type="term" value="F:RNA-directed DNA polymerase activity"/>
    <property type="evidence" value="ECO:0007669"/>
    <property type="project" value="UniProtKB-KW"/>
</dbReference>
<reference evidence="3" key="1">
    <citation type="submission" date="2017-03" db="EMBL/GenBank/DDBJ databases">
        <title>Phytopthora megakarya and P. palmivora, two closely related causual agents of cacao black pod achieved similar genome size and gene model numbers by different mechanisms.</title>
        <authorList>
            <person name="Ali S."/>
            <person name="Shao J."/>
            <person name="Larry D.J."/>
            <person name="Kronmiller B."/>
            <person name="Shen D."/>
            <person name="Strem M.D."/>
            <person name="Melnick R.L."/>
            <person name="Guiltinan M.J."/>
            <person name="Tyler B.M."/>
            <person name="Meinhardt L.W."/>
            <person name="Bailey B.A."/>
        </authorList>
    </citation>
    <scope>NUCLEOTIDE SEQUENCE [LARGE SCALE GENOMIC DNA]</scope>
    <source>
        <strain evidence="3">zdho120</strain>
    </source>
</reference>
<gene>
    <name evidence="2" type="ORF">PHMEG_0008685</name>
</gene>
<dbReference type="SUPFAM" id="SSF53098">
    <property type="entry name" value="Ribonuclease H-like"/>
    <property type="match status" value="1"/>
</dbReference>
<dbReference type="PANTHER" id="PTHR37984">
    <property type="entry name" value="PROTEIN CBG26694"/>
    <property type="match status" value="1"/>
</dbReference>
<accession>A0A225WK41</accession>
<keyword evidence="2" id="KW-0695">RNA-directed DNA polymerase</keyword>
<dbReference type="InterPro" id="IPR001584">
    <property type="entry name" value="Integrase_cat-core"/>
</dbReference>